<reference evidence="2" key="1">
    <citation type="journal article" date="2019" name="Int. J. Syst. Evol. Microbiol.">
        <title>The Global Catalogue of Microorganisms (GCM) 10K type strain sequencing project: providing services to taxonomists for standard genome sequencing and annotation.</title>
        <authorList>
            <consortium name="The Broad Institute Genomics Platform"/>
            <consortium name="The Broad Institute Genome Sequencing Center for Infectious Disease"/>
            <person name="Wu L."/>
            <person name="Ma J."/>
        </authorList>
    </citation>
    <scope>NUCLEOTIDE SEQUENCE [LARGE SCALE GENOMIC DNA]</scope>
    <source>
        <strain evidence="2">KCTC 42443</strain>
    </source>
</reference>
<organism evidence="1 2">
    <name type="scientific">Aliiroseovarius zhejiangensis</name>
    <dbReference type="NCBI Taxonomy" id="1632025"/>
    <lineage>
        <taxon>Bacteria</taxon>
        <taxon>Pseudomonadati</taxon>
        <taxon>Pseudomonadota</taxon>
        <taxon>Alphaproteobacteria</taxon>
        <taxon>Rhodobacterales</taxon>
        <taxon>Paracoccaceae</taxon>
        <taxon>Aliiroseovarius</taxon>
    </lineage>
</organism>
<evidence type="ECO:0000313" key="1">
    <source>
        <dbReference type="EMBL" id="GHE93698.1"/>
    </source>
</evidence>
<dbReference type="RefSeq" id="WP_191285610.1">
    <property type="nucleotide sequence ID" value="NZ_BNCH01000002.1"/>
</dbReference>
<dbReference type="InterPro" id="IPR018772">
    <property type="entry name" value="Transcription_activator_HlyU"/>
</dbReference>
<dbReference type="Pfam" id="PF10115">
    <property type="entry name" value="HlyU"/>
    <property type="match status" value="1"/>
</dbReference>
<protein>
    <submittedName>
        <fullName evidence="1">Transcriptional regulator</fullName>
    </submittedName>
</protein>
<keyword evidence="2" id="KW-1185">Reference proteome</keyword>
<dbReference type="Proteomes" id="UP000609802">
    <property type="component" value="Unassembled WGS sequence"/>
</dbReference>
<evidence type="ECO:0000313" key="2">
    <source>
        <dbReference type="Proteomes" id="UP000609802"/>
    </source>
</evidence>
<comment type="caution">
    <text evidence="1">The sequence shown here is derived from an EMBL/GenBank/DDBJ whole genome shotgun (WGS) entry which is preliminary data.</text>
</comment>
<dbReference type="EMBL" id="BNCH01000002">
    <property type="protein sequence ID" value="GHE93698.1"/>
    <property type="molecule type" value="Genomic_DNA"/>
</dbReference>
<accession>A0ABQ3IW97</accession>
<proteinExistence type="predicted"/>
<gene>
    <name evidence="1" type="ORF">GCM10016455_12350</name>
</gene>
<sequence length="97" mass="10473">MSLLSKLFGVGSASAQAGSATARPDPVMHDGFAIYPEPAKDTGGYRIGARIEKQIDGELKSHMMIRADVLGSQEAASSESLRKARIYIDQMGERIFD</sequence>
<name>A0ABQ3IW97_9RHOB</name>